<name>H2ZC70_CIOSA</name>
<dbReference type="GO" id="GO:0004077">
    <property type="term" value="F:biotin--[biotin carboxyl-carrier protein] ligase activity"/>
    <property type="evidence" value="ECO:0007669"/>
    <property type="project" value="TreeGrafter"/>
</dbReference>
<feature type="domain" description="BPL/LPL catalytic" evidence="2">
    <location>
        <begin position="1"/>
        <end position="119"/>
    </location>
</feature>
<proteinExistence type="predicted"/>
<keyword evidence="4" id="KW-1185">Reference proteome</keyword>
<dbReference type="GO" id="GO:0005737">
    <property type="term" value="C:cytoplasm"/>
    <property type="evidence" value="ECO:0007669"/>
    <property type="project" value="TreeGrafter"/>
</dbReference>
<dbReference type="STRING" id="51511.ENSCSAVP00000015186"/>
<protein>
    <recommendedName>
        <fullName evidence="2">BPL/LPL catalytic domain-containing protein</fullName>
    </recommendedName>
</protein>
<dbReference type="Pfam" id="PF03099">
    <property type="entry name" value="BPL_LplA_LipB"/>
    <property type="match status" value="1"/>
</dbReference>
<sequence>MNTPLGKCLPFLQLITSAAVVTGIRSIEGLQDVDLTIKWPNDIYHGKQVKLGGVLVQSTMLHDVFYVSIGCGVNIANSMPTVCLNKILRDDYAMQRQLSTEEVIAKTISQLENLIADFQRNGPESFLKLYYKYWLHNLAEVTVQDENGSKVECTVAGVDEFGFLRVRRHDNGEVVTLNPDGNSFDLMKNQIFSKRIKK</sequence>
<keyword evidence="1" id="KW-0732">Signal</keyword>
<dbReference type="InParanoid" id="H2ZC70"/>
<accession>H2ZC70</accession>
<dbReference type="Ensembl" id="ENSCSAVT00000015360.1">
    <property type="protein sequence ID" value="ENSCSAVP00000015186.1"/>
    <property type="gene ID" value="ENSCSAVG00000008907.1"/>
</dbReference>
<dbReference type="AlphaFoldDB" id="H2ZC70"/>
<feature type="signal peptide" evidence="1">
    <location>
        <begin position="1"/>
        <end position="23"/>
    </location>
</feature>
<dbReference type="Proteomes" id="UP000007875">
    <property type="component" value="Unassembled WGS sequence"/>
</dbReference>
<evidence type="ECO:0000313" key="3">
    <source>
        <dbReference type="Ensembl" id="ENSCSAVP00000015186.1"/>
    </source>
</evidence>
<dbReference type="InterPro" id="IPR004143">
    <property type="entry name" value="BPL_LPL_catalytic"/>
</dbReference>
<dbReference type="PROSITE" id="PS51733">
    <property type="entry name" value="BPL_LPL_CATALYTIC"/>
    <property type="match status" value="1"/>
</dbReference>
<dbReference type="Gene3D" id="3.30.930.10">
    <property type="entry name" value="Bira Bifunctional Protein, Domain 2"/>
    <property type="match status" value="1"/>
</dbReference>
<dbReference type="PANTHER" id="PTHR12835:SF5">
    <property type="entry name" value="BIOTIN--PROTEIN LIGASE"/>
    <property type="match status" value="1"/>
</dbReference>
<evidence type="ECO:0000313" key="4">
    <source>
        <dbReference type="Proteomes" id="UP000007875"/>
    </source>
</evidence>
<dbReference type="OMA" id="QEYYRHW"/>
<dbReference type="eggNOG" id="KOG1536">
    <property type="taxonomic scope" value="Eukaryota"/>
</dbReference>
<evidence type="ECO:0000259" key="2">
    <source>
        <dbReference type="PROSITE" id="PS51733"/>
    </source>
</evidence>
<dbReference type="GeneTree" id="ENSGT00390000002960"/>
<reference evidence="3" key="3">
    <citation type="submission" date="2025-09" db="UniProtKB">
        <authorList>
            <consortium name="Ensembl"/>
        </authorList>
    </citation>
    <scope>IDENTIFICATION</scope>
</reference>
<feature type="chain" id="PRO_5003578623" description="BPL/LPL catalytic domain-containing protein" evidence="1">
    <location>
        <begin position="24"/>
        <end position="198"/>
    </location>
</feature>
<dbReference type="InterPro" id="IPR045864">
    <property type="entry name" value="aa-tRNA-synth_II/BPL/LPL"/>
</dbReference>
<organism evidence="3 4">
    <name type="scientific">Ciona savignyi</name>
    <name type="common">Pacific transparent sea squirt</name>
    <dbReference type="NCBI Taxonomy" id="51511"/>
    <lineage>
        <taxon>Eukaryota</taxon>
        <taxon>Metazoa</taxon>
        <taxon>Chordata</taxon>
        <taxon>Tunicata</taxon>
        <taxon>Ascidiacea</taxon>
        <taxon>Phlebobranchia</taxon>
        <taxon>Cionidae</taxon>
        <taxon>Ciona</taxon>
    </lineage>
</organism>
<dbReference type="PANTHER" id="PTHR12835">
    <property type="entry name" value="BIOTIN PROTEIN LIGASE"/>
    <property type="match status" value="1"/>
</dbReference>
<dbReference type="HOGENOM" id="CLU_051096_2_1_1"/>
<evidence type="ECO:0000256" key="1">
    <source>
        <dbReference type="SAM" id="SignalP"/>
    </source>
</evidence>
<dbReference type="SUPFAM" id="SSF55681">
    <property type="entry name" value="Class II aaRS and biotin synthetases"/>
    <property type="match status" value="1"/>
</dbReference>
<reference evidence="3" key="2">
    <citation type="submission" date="2025-08" db="UniProtKB">
        <authorList>
            <consortium name="Ensembl"/>
        </authorList>
    </citation>
    <scope>IDENTIFICATION</scope>
</reference>
<reference evidence="4" key="1">
    <citation type="submission" date="2003-08" db="EMBL/GenBank/DDBJ databases">
        <authorList>
            <person name="Birren B."/>
            <person name="Nusbaum C."/>
            <person name="Abebe A."/>
            <person name="Abouelleil A."/>
            <person name="Adekoya E."/>
            <person name="Ait-zahra M."/>
            <person name="Allen N."/>
            <person name="Allen T."/>
            <person name="An P."/>
            <person name="Anderson M."/>
            <person name="Anderson S."/>
            <person name="Arachchi H."/>
            <person name="Armbruster J."/>
            <person name="Bachantsang P."/>
            <person name="Baldwin J."/>
            <person name="Barry A."/>
            <person name="Bayul T."/>
            <person name="Blitshsteyn B."/>
            <person name="Bloom T."/>
            <person name="Blye J."/>
            <person name="Boguslavskiy L."/>
            <person name="Borowsky M."/>
            <person name="Boukhgalter B."/>
            <person name="Brunache A."/>
            <person name="Butler J."/>
            <person name="Calixte N."/>
            <person name="Calvo S."/>
            <person name="Camarata J."/>
            <person name="Campo K."/>
            <person name="Chang J."/>
            <person name="Cheshatsang Y."/>
            <person name="Citroen M."/>
            <person name="Collymore A."/>
            <person name="Considine T."/>
            <person name="Cook A."/>
            <person name="Cooke P."/>
            <person name="Corum B."/>
            <person name="Cuomo C."/>
            <person name="David R."/>
            <person name="Dawoe T."/>
            <person name="Degray S."/>
            <person name="Dodge S."/>
            <person name="Dooley K."/>
            <person name="Dorje P."/>
            <person name="Dorjee K."/>
            <person name="Dorris L."/>
            <person name="Duffey N."/>
            <person name="Dupes A."/>
            <person name="Elkins T."/>
            <person name="Engels R."/>
            <person name="Erickson J."/>
            <person name="Farina A."/>
            <person name="Faro S."/>
            <person name="Ferreira P."/>
            <person name="Fischer H."/>
            <person name="Fitzgerald M."/>
            <person name="Foley K."/>
            <person name="Gage D."/>
            <person name="Galagan J."/>
            <person name="Gearin G."/>
            <person name="Gnerre S."/>
            <person name="Gnirke A."/>
            <person name="Goyette A."/>
            <person name="Graham J."/>
            <person name="Grandbois E."/>
            <person name="Gyaltsen K."/>
            <person name="Hafez N."/>
            <person name="Hagopian D."/>
            <person name="Hagos B."/>
            <person name="Hall J."/>
            <person name="Hatcher B."/>
            <person name="Heller A."/>
            <person name="Higgins H."/>
            <person name="Honan T."/>
            <person name="Horn A."/>
            <person name="Houde N."/>
            <person name="Hughes L."/>
            <person name="Hulme W."/>
            <person name="Husby E."/>
            <person name="Iliev I."/>
            <person name="Jaffe D."/>
            <person name="Jones C."/>
            <person name="Kamal M."/>
            <person name="Kamat A."/>
            <person name="Kamvysselis M."/>
            <person name="Karlsson E."/>
            <person name="Kells C."/>
            <person name="Kieu A."/>
            <person name="Kisner P."/>
            <person name="Kodira C."/>
            <person name="Kulbokas E."/>
            <person name="Labutti K."/>
            <person name="Lama D."/>
            <person name="Landers T."/>
            <person name="Leger J."/>
            <person name="Levine S."/>
            <person name="Lewis D."/>
            <person name="Lewis T."/>
            <person name="Lindblad-toh K."/>
            <person name="Liu X."/>
            <person name="Lokyitsang T."/>
            <person name="Lokyitsang Y."/>
            <person name="Lucien O."/>
            <person name="Lui A."/>
            <person name="Ma L.J."/>
            <person name="Mabbitt R."/>
            <person name="Macdonald J."/>
            <person name="Maclean C."/>
            <person name="Major J."/>
            <person name="Manning J."/>
            <person name="Marabella R."/>
            <person name="Maru K."/>
            <person name="Matthews C."/>
            <person name="Mauceli E."/>
            <person name="Mccarthy M."/>
            <person name="Mcdonough S."/>
            <person name="Mcghee T."/>
            <person name="Meldrim J."/>
            <person name="Meneus L."/>
            <person name="Mesirov J."/>
            <person name="Mihalev A."/>
            <person name="Mihova T."/>
            <person name="Mikkelsen T."/>
            <person name="Mlenga V."/>
            <person name="Moru K."/>
            <person name="Mozes J."/>
            <person name="Mulrain L."/>
            <person name="Munson G."/>
            <person name="Naylor J."/>
            <person name="Newes C."/>
            <person name="Nguyen C."/>
            <person name="Nguyen N."/>
            <person name="Nguyen T."/>
            <person name="Nicol R."/>
            <person name="Nielsen C."/>
            <person name="Nizzari M."/>
            <person name="Norbu C."/>
            <person name="Norbu N."/>
            <person name="O'donnell P."/>
            <person name="Okoawo O."/>
            <person name="O'leary S."/>
            <person name="Omotosho B."/>
            <person name="O'neill K."/>
            <person name="Osman S."/>
            <person name="Parker S."/>
            <person name="Perrin D."/>
            <person name="Phunkhang P."/>
            <person name="Piqani B."/>
            <person name="Purcell S."/>
            <person name="Rachupka T."/>
            <person name="Ramasamy U."/>
            <person name="Rameau R."/>
            <person name="Ray V."/>
            <person name="Raymond C."/>
            <person name="Retta R."/>
            <person name="Richardson S."/>
            <person name="Rise C."/>
            <person name="Rodriguez J."/>
            <person name="Rogers J."/>
            <person name="Rogov P."/>
            <person name="Rutman M."/>
            <person name="Schupbach R."/>
            <person name="Seaman C."/>
            <person name="Settipalli S."/>
            <person name="Sharpe T."/>
            <person name="Sheridan J."/>
            <person name="Sherpa N."/>
            <person name="Shi J."/>
            <person name="Smirnov S."/>
            <person name="Smith C."/>
            <person name="Sougnez C."/>
            <person name="Spencer B."/>
            <person name="Stalker J."/>
            <person name="Stange-thomann N."/>
            <person name="Stavropoulos S."/>
            <person name="Stetson K."/>
            <person name="Stone C."/>
            <person name="Stone S."/>
            <person name="Stubbs M."/>
            <person name="Talamas J."/>
            <person name="Tchuinga P."/>
            <person name="Tenzing P."/>
            <person name="Tesfaye S."/>
            <person name="Theodore J."/>
            <person name="Thoulutsang Y."/>
            <person name="Topham K."/>
            <person name="Towey S."/>
            <person name="Tsamla T."/>
            <person name="Tsomo N."/>
            <person name="Vallee D."/>
            <person name="Vassiliev H."/>
            <person name="Venkataraman V."/>
            <person name="Vinson J."/>
            <person name="Vo A."/>
            <person name="Wade C."/>
            <person name="Wang S."/>
            <person name="Wangchuk T."/>
            <person name="Wangdi T."/>
            <person name="Whittaker C."/>
            <person name="Wilkinson J."/>
            <person name="Wu Y."/>
            <person name="Wyman D."/>
            <person name="Yadav S."/>
            <person name="Yang S."/>
            <person name="Yang X."/>
            <person name="Yeager S."/>
            <person name="Yee E."/>
            <person name="Young G."/>
            <person name="Zainoun J."/>
            <person name="Zembeck L."/>
            <person name="Zimmer A."/>
            <person name="Zody M."/>
            <person name="Lander E."/>
        </authorList>
    </citation>
    <scope>NUCLEOTIDE SEQUENCE [LARGE SCALE GENOMIC DNA]</scope>
</reference>